<dbReference type="AlphaFoldDB" id="A0A6C0D359"/>
<dbReference type="PANTHER" id="PTHR17571">
    <property type="entry name" value="URINARY PROTEIN RUP /ACROSOMAL PROTEIN SP-10"/>
    <property type="match status" value="1"/>
</dbReference>
<feature type="compositionally biased region" description="Polar residues" evidence="1">
    <location>
        <begin position="160"/>
        <end position="249"/>
    </location>
</feature>
<reference evidence="2" key="1">
    <citation type="journal article" date="2020" name="Nature">
        <title>Giant virus diversity and host interactions through global metagenomics.</title>
        <authorList>
            <person name="Schulz F."/>
            <person name="Roux S."/>
            <person name="Paez-Espino D."/>
            <person name="Jungbluth S."/>
            <person name="Walsh D.A."/>
            <person name="Denef V.J."/>
            <person name="McMahon K.D."/>
            <person name="Konstantinidis K.T."/>
            <person name="Eloe-Fadrosh E.A."/>
            <person name="Kyrpides N.C."/>
            <person name="Woyke T."/>
        </authorList>
    </citation>
    <scope>NUCLEOTIDE SEQUENCE</scope>
    <source>
        <strain evidence="2">GVMAG-M-3300023174-111</strain>
    </source>
</reference>
<accession>A0A6C0D359</accession>
<name>A0A6C0D359_9ZZZZ</name>
<evidence type="ECO:0000313" key="2">
    <source>
        <dbReference type="EMBL" id="QHT10832.1"/>
    </source>
</evidence>
<protein>
    <submittedName>
        <fullName evidence="2">Uncharacterized protein</fullName>
    </submittedName>
</protein>
<evidence type="ECO:0000256" key="1">
    <source>
        <dbReference type="SAM" id="MobiDB-lite"/>
    </source>
</evidence>
<dbReference type="InterPro" id="IPR052671">
    <property type="entry name" value="Acrosomal_SP-10-like"/>
</dbReference>
<feature type="compositionally biased region" description="Pro residues" evidence="1">
    <location>
        <begin position="305"/>
        <end position="323"/>
    </location>
</feature>
<dbReference type="PANTHER" id="PTHR17571:SF34">
    <property type="entry name" value="ACROSOMAL PROTEIN SP-10"/>
    <property type="match status" value="1"/>
</dbReference>
<sequence length="580" mass="65926">MAKTPRDLIIESFMGEIKPVIGELEQEELGEEEHELDEEYVDGEKREVDALKSDIILDSIRESDVQEINYLKDDPLSRDFMFQRDITKPCKLGIMLYNINDDAYKPFLEILLKKQDGVLDFPTIDLDMEAFSKVVPVIEEEKAEENIAVAEVLPAEVPSPEQTSPEQTSPEQTSPEQTSPEQTSPEQTSPEQTSPEQTSPEQTSPEQTSPEQTSPEQTSPEQTSPEQTSPEQTFMQSLAQPSPIQSSAKPEQVLEQYAQPEALVQEQTPAQEQTPTQVQEQMPVQTPVQTIAQPPVQSIAQTPPVQTPAQPPVQTPAQPPPQMPVQTPAQTPAQPPPQTPPQTQENPLEQMPKQFGGEDPLQDDPFFEQCVQFYQQITSLSVDVAKHTYKGFVKVGDDMVIAIFDHTEYTDENETTSSMQTVTIYEIINKKPIFDMTLSENVFNAFIENPIITYILDDETRQGIDIPIVVYLCKEAPNNEYDNVFYESEDEKRKQRTLVNTPVFHEYFGTTNLFSMNPLDQTNLNLIKRFATFTQNTVYLLNKEIPLQEYKYIKEKLSVCFWENENEFLSVKTTDLFIEL</sequence>
<proteinExistence type="predicted"/>
<organism evidence="2">
    <name type="scientific">viral metagenome</name>
    <dbReference type="NCBI Taxonomy" id="1070528"/>
    <lineage>
        <taxon>unclassified sequences</taxon>
        <taxon>metagenomes</taxon>
        <taxon>organismal metagenomes</taxon>
    </lineage>
</organism>
<feature type="region of interest" description="Disordered" evidence="1">
    <location>
        <begin position="155"/>
        <end position="362"/>
    </location>
</feature>
<dbReference type="EMBL" id="MN739530">
    <property type="protein sequence ID" value="QHT10832.1"/>
    <property type="molecule type" value="Genomic_DNA"/>
</dbReference>
<feature type="compositionally biased region" description="Low complexity" evidence="1">
    <location>
        <begin position="264"/>
        <end position="290"/>
    </location>
</feature>